<evidence type="ECO:0000256" key="15">
    <source>
        <dbReference type="ARBA" id="ARBA00046288"/>
    </source>
</evidence>
<dbReference type="InterPro" id="IPR056858">
    <property type="entry name" value="VSR_TRX"/>
</dbReference>
<keyword evidence="12" id="KW-0472">Membrane</keyword>
<keyword evidence="4" id="KW-0245">EGF-like domain</keyword>
<evidence type="ECO:0000256" key="7">
    <source>
        <dbReference type="ARBA" id="ARBA00022737"/>
    </source>
</evidence>
<dbReference type="PANTHER" id="PTHR22702">
    <property type="entry name" value="PROTEASE-ASSOCIATED DOMAIN-CONTAINING PROTEIN"/>
    <property type="match status" value="1"/>
</dbReference>
<evidence type="ECO:0000313" key="19">
    <source>
        <dbReference type="Proteomes" id="UP001237642"/>
    </source>
</evidence>
<reference evidence="18" key="2">
    <citation type="submission" date="2023-05" db="EMBL/GenBank/DDBJ databases">
        <authorList>
            <person name="Schelkunov M.I."/>
        </authorList>
    </citation>
    <scope>NUCLEOTIDE SEQUENCE</scope>
    <source>
        <strain evidence="18">Hsosn_3</strain>
        <tissue evidence="18">Leaf</tissue>
    </source>
</reference>
<protein>
    <recommendedName>
        <fullName evidence="17">Vacuolar sorting receptor thioredoxin-like domain-containing protein</fullName>
    </recommendedName>
</protein>
<evidence type="ECO:0000256" key="4">
    <source>
        <dbReference type="ARBA" id="ARBA00022536"/>
    </source>
</evidence>
<keyword evidence="14" id="KW-0325">Glycoprotein</keyword>
<feature type="domain" description="Vacuolar sorting receptor thioredoxin-like" evidence="17">
    <location>
        <begin position="1"/>
        <end position="82"/>
    </location>
</feature>
<evidence type="ECO:0000256" key="10">
    <source>
        <dbReference type="ARBA" id="ARBA00022989"/>
    </source>
</evidence>
<keyword evidence="13" id="KW-1015">Disulfide bond</keyword>
<keyword evidence="7" id="KW-0677">Repeat</keyword>
<comment type="caution">
    <text evidence="18">The sequence shown here is derived from an EMBL/GenBank/DDBJ whole genome shotgun (WGS) entry which is preliminary data.</text>
</comment>
<comment type="subcellular location">
    <subcellularLocation>
        <location evidence="15">Endomembrane system</location>
        <topology evidence="15">Single-pass type I membrane protein</topology>
    </subcellularLocation>
    <subcellularLocation>
        <location evidence="1">Golgi apparatus membrane</location>
    </subcellularLocation>
</comment>
<evidence type="ECO:0000256" key="14">
    <source>
        <dbReference type="ARBA" id="ARBA00023180"/>
    </source>
</evidence>
<evidence type="ECO:0000256" key="9">
    <source>
        <dbReference type="ARBA" id="ARBA00022927"/>
    </source>
</evidence>
<accession>A0AAD8HCU8</accession>
<keyword evidence="10" id="KW-1133">Transmembrane helix</keyword>
<keyword evidence="9" id="KW-0653">Protein transport</keyword>
<evidence type="ECO:0000256" key="3">
    <source>
        <dbReference type="ARBA" id="ARBA00022448"/>
    </source>
</evidence>
<evidence type="ECO:0000313" key="18">
    <source>
        <dbReference type="EMBL" id="KAK1364686.1"/>
    </source>
</evidence>
<evidence type="ECO:0000259" key="17">
    <source>
        <dbReference type="Pfam" id="PF25011"/>
    </source>
</evidence>
<evidence type="ECO:0000256" key="11">
    <source>
        <dbReference type="ARBA" id="ARBA00023034"/>
    </source>
</evidence>
<evidence type="ECO:0000256" key="12">
    <source>
        <dbReference type="ARBA" id="ARBA00023136"/>
    </source>
</evidence>
<dbReference type="FunFam" id="2.10.25.10:FF:000178">
    <property type="entry name" value="vacuolar-sorting receptor 1"/>
    <property type="match status" value="1"/>
</dbReference>
<keyword evidence="3" id="KW-0813">Transport</keyword>
<evidence type="ECO:0000256" key="13">
    <source>
        <dbReference type="ARBA" id="ARBA00023157"/>
    </source>
</evidence>
<gene>
    <name evidence="18" type="ORF">POM88_040247</name>
</gene>
<comment type="similarity">
    <text evidence="2">Belongs to the VSR (BP-80) family.</text>
</comment>
<evidence type="ECO:0000256" key="16">
    <source>
        <dbReference type="SAM" id="MobiDB-lite"/>
    </source>
</evidence>
<evidence type="ECO:0000256" key="5">
    <source>
        <dbReference type="ARBA" id="ARBA00022692"/>
    </source>
</evidence>
<dbReference type="Proteomes" id="UP001237642">
    <property type="component" value="Unassembled WGS sequence"/>
</dbReference>
<keyword evidence="19" id="KW-1185">Reference proteome</keyword>
<evidence type="ECO:0000256" key="8">
    <source>
        <dbReference type="ARBA" id="ARBA00022837"/>
    </source>
</evidence>
<keyword evidence="5" id="KW-0812">Transmembrane</keyword>
<feature type="region of interest" description="Disordered" evidence="16">
    <location>
        <begin position="29"/>
        <end position="52"/>
    </location>
</feature>
<dbReference type="GO" id="GO:0015031">
    <property type="term" value="P:protein transport"/>
    <property type="evidence" value="ECO:0007669"/>
    <property type="project" value="UniProtKB-KW"/>
</dbReference>
<dbReference type="PANTHER" id="PTHR22702:SF1">
    <property type="entry name" value="PROTEASE-ASSOCIATED DOMAIN-CONTAINING PROTEIN 1"/>
    <property type="match status" value="1"/>
</dbReference>
<organism evidence="18 19">
    <name type="scientific">Heracleum sosnowskyi</name>
    <dbReference type="NCBI Taxonomy" id="360622"/>
    <lineage>
        <taxon>Eukaryota</taxon>
        <taxon>Viridiplantae</taxon>
        <taxon>Streptophyta</taxon>
        <taxon>Embryophyta</taxon>
        <taxon>Tracheophyta</taxon>
        <taxon>Spermatophyta</taxon>
        <taxon>Magnoliopsida</taxon>
        <taxon>eudicotyledons</taxon>
        <taxon>Gunneridae</taxon>
        <taxon>Pentapetalae</taxon>
        <taxon>asterids</taxon>
        <taxon>campanulids</taxon>
        <taxon>Apiales</taxon>
        <taxon>Apiaceae</taxon>
        <taxon>Apioideae</taxon>
        <taxon>apioid superclade</taxon>
        <taxon>Tordylieae</taxon>
        <taxon>Tordyliinae</taxon>
        <taxon>Heracleum</taxon>
    </lineage>
</organism>
<proteinExistence type="inferred from homology"/>
<evidence type="ECO:0000256" key="2">
    <source>
        <dbReference type="ARBA" id="ARBA00007038"/>
    </source>
</evidence>
<name>A0AAD8HCU8_9APIA</name>
<dbReference type="GO" id="GO:0000139">
    <property type="term" value="C:Golgi membrane"/>
    <property type="evidence" value="ECO:0007669"/>
    <property type="project" value="UniProtKB-SubCell"/>
</dbReference>
<keyword evidence="11" id="KW-0333">Golgi apparatus</keyword>
<dbReference type="EMBL" id="JAUIZM010000009">
    <property type="protein sequence ID" value="KAK1364686.1"/>
    <property type="molecule type" value="Genomic_DNA"/>
</dbReference>
<dbReference type="Pfam" id="PF25011">
    <property type="entry name" value="VSR_TRX"/>
    <property type="match status" value="1"/>
</dbReference>
<sequence length="191" mass="21039">MKEKKYNKECADSVIKSLGLDSKKIEKCMGDPNADSDNPVLKEEQDAQVGKGTRGDVTILPTLVVNNRQYRDQLWAVLKALCSGFEETTEPAVCLSDDVEANECMDRNGGCRQDKSSNITACKDTFRGRVCECPVVDGVQFKGDGNTSCEDVAFKSLDYASRSIMGEADCSYITCSELMECESCYLPNLLH</sequence>
<evidence type="ECO:0000256" key="6">
    <source>
        <dbReference type="ARBA" id="ARBA00022729"/>
    </source>
</evidence>
<dbReference type="AlphaFoldDB" id="A0AAD8HCU8"/>
<evidence type="ECO:0000256" key="1">
    <source>
        <dbReference type="ARBA" id="ARBA00004394"/>
    </source>
</evidence>
<reference evidence="18" key="1">
    <citation type="submission" date="2023-02" db="EMBL/GenBank/DDBJ databases">
        <title>Genome of toxic invasive species Heracleum sosnowskyi carries increased number of genes despite the absence of recent whole-genome duplications.</title>
        <authorList>
            <person name="Schelkunov M."/>
            <person name="Shtratnikova V."/>
            <person name="Makarenko M."/>
            <person name="Klepikova A."/>
            <person name="Omelchenko D."/>
            <person name="Novikova G."/>
            <person name="Obukhova E."/>
            <person name="Bogdanov V."/>
            <person name="Penin A."/>
            <person name="Logacheva M."/>
        </authorList>
    </citation>
    <scope>NUCLEOTIDE SEQUENCE</scope>
    <source>
        <strain evidence="18">Hsosn_3</strain>
        <tissue evidence="18">Leaf</tissue>
    </source>
</reference>
<keyword evidence="6" id="KW-0732">Signal</keyword>
<keyword evidence="8" id="KW-0106">Calcium</keyword>